<evidence type="ECO:0000256" key="5">
    <source>
        <dbReference type="ARBA" id="ARBA00022679"/>
    </source>
</evidence>
<comment type="cofactor">
    <cofactor evidence="2 9">
        <name>Mg(2+)</name>
        <dbReference type="ChEBI" id="CHEBI:18420"/>
    </cofactor>
</comment>
<keyword evidence="5 9" id="KW-0808">Transferase</keyword>
<dbReference type="InterPro" id="IPR011005">
    <property type="entry name" value="Dihydropteroate_synth-like_sf"/>
</dbReference>
<organism evidence="11 12">
    <name type="scientific">Georhizobium profundi</name>
    <dbReference type="NCBI Taxonomy" id="2341112"/>
    <lineage>
        <taxon>Bacteria</taxon>
        <taxon>Pseudomonadati</taxon>
        <taxon>Pseudomonadota</taxon>
        <taxon>Alphaproteobacteria</taxon>
        <taxon>Hyphomicrobiales</taxon>
        <taxon>Rhizobiaceae</taxon>
        <taxon>Georhizobium</taxon>
    </lineage>
</organism>
<keyword evidence="8 9" id="KW-0289">Folate biosynthesis</keyword>
<dbReference type="PANTHER" id="PTHR20941">
    <property type="entry name" value="FOLATE SYNTHESIS PROTEINS"/>
    <property type="match status" value="1"/>
</dbReference>
<dbReference type="PROSITE" id="PS00792">
    <property type="entry name" value="DHPS_1"/>
    <property type="match status" value="1"/>
</dbReference>
<name>A0A3Q8XR32_9HYPH</name>
<keyword evidence="6 9" id="KW-0479">Metal-binding</keyword>
<dbReference type="PROSITE" id="PS50972">
    <property type="entry name" value="PTERIN_BINDING"/>
    <property type="match status" value="1"/>
</dbReference>
<keyword evidence="12" id="KW-1185">Reference proteome</keyword>
<dbReference type="Gene3D" id="3.20.20.20">
    <property type="entry name" value="Dihydropteroate synthase-like"/>
    <property type="match status" value="1"/>
</dbReference>
<dbReference type="NCBIfam" id="TIGR01496">
    <property type="entry name" value="DHPS"/>
    <property type="match status" value="1"/>
</dbReference>
<comment type="similarity">
    <text evidence="9">Belongs to the DHPS family.</text>
</comment>
<evidence type="ECO:0000256" key="9">
    <source>
        <dbReference type="RuleBase" id="RU361205"/>
    </source>
</evidence>
<dbReference type="Pfam" id="PF00809">
    <property type="entry name" value="Pterin_bind"/>
    <property type="match status" value="1"/>
</dbReference>
<evidence type="ECO:0000256" key="2">
    <source>
        <dbReference type="ARBA" id="ARBA00001946"/>
    </source>
</evidence>
<dbReference type="UniPathway" id="UPA00077">
    <property type="reaction ID" value="UER00156"/>
</dbReference>
<dbReference type="GO" id="GO:0004156">
    <property type="term" value="F:dihydropteroate synthase activity"/>
    <property type="evidence" value="ECO:0007669"/>
    <property type="project" value="UniProtKB-EC"/>
</dbReference>
<evidence type="ECO:0000259" key="10">
    <source>
        <dbReference type="PROSITE" id="PS50972"/>
    </source>
</evidence>
<evidence type="ECO:0000256" key="3">
    <source>
        <dbReference type="ARBA" id="ARBA00004763"/>
    </source>
</evidence>
<reference evidence="11 12" key="1">
    <citation type="submission" date="2018-09" db="EMBL/GenBank/DDBJ databases">
        <title>Marinorhizobium profundi gen. nov., sp. nov., isolated from a deep-sea sediment sample from the New Britain Trench and proposal of Marinorhizobiaceae fam. nov. in the order Rhizobiales of the class Alphaproteobacteria.</title>
        <authorList>
            <person name="Cao J."/>
        </authorList>
    </citation>
    <scope>NUCLEOTIDE SEQUENCE [LARGE SCALE GENOMIC DNA]</scope>
    <source>
        <strain evidence="11 12">WS11</strain>
    </source>
</reference>
<dbReference type="EC" id="2.5.1.15" evidence="4 9"/>
<comment type="pathway">
    <text evidence="3 9">Cofactor biosynthesis; tetrahydrofolate biosynthesis; 7,8-dihydrofolate from 2-amino-4-hydroxy-6-hydroxymethyl-7,8-dihydropteridine diphosphate and 4-aminobenzoate: step 1/2.</text>
</comment>
<dbReference type="PROSITE" id="PS00793">
    <property type="entry name" value="DHPS_2"/>
    <property type="match status" value="1"/>
</dbReference>
<dbReference type="PANTHER" id="PTHR20941:SF1">
    <property type="entry name" value="FOLIC ACID SYNTHESIS PROTEIN FOL1"/>
    <property type="match status" value="1"/>
</dbReference>
<evidence type="ECO:0000256" key="6">
    <source>
        <dbReference type="ARBA" id="ARBA00022723"/>
    </source>
</evidence>
<evidence type="ECO:0000256" key="7">
    <source>
        <dbReference type="ARBA" id="ARBA00022842"/>
    </source>
</evidence>
<evidence type="ECO:0000313" key="12">
    <source>
        <dbReference type="Proteomes" id="UP000268192"/>
    </source>
</evidence>
<dbReference type="OrthoDB" id="9811744at2"/>
<accession>A0A3Q8XR32</accession>
<dbReference type="InterPro" id="IPR045031">
    <property type="entry name" value="DHP_synth-like"/>
</dbReference>
<evidence type="ECO:0000256" key="1">
    <source>
        <dbReference type="ARBA" id="ARBA00000012"/>
    </source>
</evidence>
<proteinExistence type="inferred from homology"/>
<keyword evidence="7 9" id="KW-0460">Magnesium</keyword>
<sequence length="296" mass="31327">MQDQPFERPDRWIWRVGHGREIDLSRRGLLMGVLNVTPDSFSDGGRFADVTAALAEAEAMADAGAAIIDVGGESTRPGADPVDAATEQARVLPVIKAVADHLAGGRQVLISVDSYRVETARLAVAAGAHIINDISGLQGETGMAELARETGAGLVVMHTGRGREKLPDVIEDQMVFLGRSLAIAEEAGLDARQIVLDPGFGFAKDSGENFSLMARFDTLHALGRPFLVGTSRKRFLGAATGREAGDRDVATAATTALLRVAGARIFRVHDVAKSRDALSVAEAMCDRLAQETGSDV</sequence>
<evidence type="ECO:0000256" key="8">
    <source>
        <dbReference type="ARBA" id="ARBA00022909"/>
    </source>
</evidence>
<dbReference type="GO" id="GO:0005829">
    <property type="term" value="C:cytosol"/>
    <property type="evidence" value="ECO:0007669"/>
    <property type="project" value="TreeGrafter"/>
</dbReference>
<dbReference type="GO" id="GO:0046872">
    <property type="term" value="F:metal ion binding"/>
    <property type="evidence" value="ECO:0007669"/>
    <property type="project" value="UniProtKB-KW"/>
</dbReference>
<dbReference type="GO" id="GO:0046654">
    <property type="term" value="P:tetrahydrofolate biosynthetic process"/>
    <property type="evidence" value="ECO:0007669"/>
    <property type="project" value="UniProtKB-UniPathway"/>
</dbReference>
<evidence type="ECO:0000256" key="4">
    <source>
        <dbReference type="ARBA" id="ARBA00012458"/>
    </source>
</evidence>
<dbReference type="GO" id="GO:0046656">
    <property type="term" value="P:folic acid biosynthetic process"/>
    <property type="evidence" value="ECO:0007669"/>
    <property type="project" value="UniProtKB-KW"/>
</dbReference>
<dbReference type="KEGG" id="abaw:D5400_11010"/>
<comment type="function">
    <text evidence="9">Catalyzes the condensation of para-aminobenzoate (pABA) with 6-hydroxymethyl-7,8-dihydropterin diphosphate (DHPt-PP) to form 7,8-dihydropteroate (H2Pte), the immediate precursor of folate derivatives.</text>
</comment>
<gene>
    <name evidence="11" type="primary">folP</name>
    <name evidence="11" type="ORF">D5400_11010</name>
</gene>
<dbReference type="RefSeq" id="WP_126010049.1">
    <property type="nucleotide sequence ID" value="NZ_CP032509.1"/>
</dbReference>
<dbReference type="CDD" id="cd00739">
    <property type="entry name" value="DHPS"/>
    <property type="match status" value="1"/>
</dbReference>
<feature type="domain" description="Pterin-binding" evidence="10">
    <location>
        <begin position="28"/>
        <end position="279"/>
    </location>
</feature>
<dbReference type="InterPro" id="IPR000489">
    <property type="entry name" value="Pterin-binding_dom"/>
</dbReference>
<dbReference type="Proteomes" id="UP000268192">
    <property type="component" value="Chromosome"/>
</dbReference>
<comment type="catalytic activity">
    <reaction evidence="1">
        <text>(7,8-dihydropterin-6-yl)methyl diphosphate + 4-aminobenzoate = 7,8-dihydropteroate + diphosphate</text>
        <dbReference type="Rhea" id="RHEA:19949"/>
        <dbReference type="ChEBI" id="CHEBI:17836"/>
        <dbReference type="ChEBI" id="CHEBI:17839"/>
        <dbReference type="ChEBI" id="CHEBI:33019"/>
        <dbReference type="ChEBI" id="CHEBI:72950"/>
        <dbReference type="EC" id="2.5.1.15"/>
    </reaction>
</comment>
<protein>
    <recommendedName>
        <fullName evidence="4 9">Dihydropteroate synthase</fullName>
        <shortName evidence="9">DHPS</shortName>
        <ecNumber evidence="4 9">2.5.1.15</ecNumber>
    </recommendedName>
    <alternativeName>
        <fullName evidence="9">Dihydropteroate pyrophosphorylase</fullName>
    </alternativeName>
</protein>
<dbReference type="SUPFAM" id="SSF51717">
    <property type="entry name" value="Dihydropteroate synthetase-like"/>
    <property type="match status" value="1"/>
</dbReference>
<dbReference type="InterPro" id="IPR006390">
    <property type="entry name" value="DHP_synth_dom"/>
</dbReference>
<dbReference type="EMBL" id="CP032509">
    <property type="protein sequence ID" value="AZN71732.1"/>
    <property type="molecule type" value="Genomic_DNA"/>
</dbReference>
<dbReference type="AlphaFoldDB" id="A0A3Q8XR32"/>
<evidence type="ECO:0000313" key="11">
    <source>
        <dbReference type="EMBL" id="AZN71732.1"/>
    </source>
</evidence>